<name>A0A151TNZ9_CAJCA</name>
<dbReference type="Proteomes" id="UP000075243">
    <property type="component" value="Chromosome 4"/>
</dbReference>
<dbReference type="GO" id="GO:0016042">
    <property type="term" value="P:lipid catabolic process"/>
    <property type="evidence" value="ECO:0007669"/>
    <property type="project" value="UniProtKB-KW"/>
</dbReference>
<dbReference type="STRING" id="3821.A0A151TNZ9"/>
<dbReference type="GO" id="GO:0016788">
    <property type="term" value="F:hydrolase activity, acting on ester bonds"/>
    <property type="evidence" value="ECO:0007669"/>
    <property type="project" value="InterPro"/>
</dbReference>
<keyword evidence="3" id="KW-0964">Secreted</keyword>
<comment type="subcellular location">
    <subcellularLocation>
        <location evidence="1">Secreted</location>
    </subcellularLocation>
</comment>
<keyword evidence="4 8" id="KW-0732">Signal</keyword>
<evidence type="ECO:0000256" key="8">
    <source>
        <dbReference type="SAM" id="SignalP"/>
    </source>
</evidence>
<dbReference type="Gene3D" id="3.40.50.1110">
    <property type="entry name" value="SGNH hydrolase"/>
    <property type="match status" value="1"/>
</dbReference>
<evidence type="ECO:0000256" key="4">
    <source>
        <dbReference type="ARBA" id="ARBA00022729"/>
    </source>
</evidence>
<organism evidence="9 10">
    <name type="scientific">Cajanus cajan</name>
    <name type="common">Pigeon pea</name>
    <name type="synonym">Cajanus indicus</name>
    <dbReference type="NCBI Taxonomy" id="3821"/>
    <lineage>
        <taxon>Eukaryota</taxon>
        <taxon>Viridiplantae</taxon>
        <taxon>Streptophyta</taxon>
        <taxon>Embryophyta</taxon>
        <taxon>Tracheophyta</taxon>
        <taxon>Spermatophyta</taxon>
        <taxon>Magnoliopsida</taxon>
        <taxon>eudicotyledons</taxon>
        <taxon>Gunneridae</taxon>
        <taxon>Pentapetalae</taxon>
        <taxon>rosids</taxon>
        <taxon>fabids</taxon>
        <taxon>Fabales</taxon>
        <taxon>Fabaceae</taxon>
        <taxon>Papilionoideae</taxon>
        <taxon>50 kb inversion clade</taxon>
        <taxon>NPAAA clade</taxon>
        <taxon>indigoferoid/millettioid clade</taxon>
        <taxon>Phaseoleae</taxon>
        <taxon>Cajanus</taxon>
    </lineage>
</organism>
<feature type="signal peptide" evidence="8">
    <location>
        <begin position="1"/>
        <end position="31"/>
    </location>
</feature>
<dbReference type="AlphaFoldDB" id="A0A151TNZ9"/>
<evidence type="ECO:0000313" key="9">
    <source>
        <dbReference type="EMBL" id="KYP68779.1"/>
    </source>
</evidence>
<evidence type="ECO:0000256" key="2">
    <source>
        <dbReference type="ARBA" id="ARBA00008668"/>
    </source>
</evidence>
<dbReference type="InterPro" id="IPR051238">
    <property type="entry name" value="GDSL_esterase/lipase"/>
</dbReference>
<reference evidence="9 10" key="1">
    <citation type="journal article" date="2012" name="Nat. Biotechnol.">
        <title>Draft genome sequence of pigeonpea (Cajanus cajan), an orphan legume crop of resource-poor farmers.</title>
        <authorList>
            <person name="Varshney R.K."/>
            <person name="Chen W."/>
            <person name="Li Y."/>
            <person name="Bharti A.K."/>
            <person name="Saxena R.K."/>
            <person name="Schlueter J.A."/>
            <person name="Donoghue M.T."/>
            <person name="Azam S."/>
            <person name="Fan G."/>
            <person name="Whaley A.M."/>
            <person name="Farmer A.D."/>
            <person name="Sheridan J."/>
            <person name="Iwata A."/>
            <person name="Tuteja R."/>
            <person name="Penmetsa R.V."/>
            <person name="Wu W."/>
            <person name="Upadhyaya H.D."/>
            <person name="Yang S.P."/>
            <person name="Shah T."/>
            <person name="Saxena K.B."/>
            <person name="Michael T."/>
            <person name="McCombie W.R."/>
            <person name="Yang B."/>
            <person name="Zhang G."/>
            <person name="Yang H."/>
            <person name="Wang J."/>
            <person name="Spillane C."/>
            <person name="Cook D.R."/>
            <person name="May G.D."/>
            <person name="Xu X."/>
            <person name="Jackson S.A."/>
        </authorList>
    </citation>
    <scope>NUCLEOTIDE SEQUENCE [LARGE SCALE GENOMIC DNA]</scope>
    <source>
        <strain evidence="10">cv. Asha</strain>
    </source>
</reference>
<dbReference type="Pfam" id="PF00657">
    <property type="entry name" value="Lipase_GDSL"/>
    <property type="match status" value="1"/>
</dbReference>
<evidence type="ECO:0000256" key="1">
    <source>
        <dbReference type="ARBA" id="ARBA00004613"/>
    </source>
</evidence>
<dbReference type="InterPro" id="IPR035669">
    <property type="entry name" value="SGNH_plant_lipase-like"/>
</dbReference>
<keyword evidence="7" id="KW-0443">Lipid metabolism</keyword>
<dbReference type="EMBL" id="CM003606">
    <property type="protein sequence ID" value="KYP68779.1"/>
    <property type="molecule type" value="Genomic_DNA"/>
</dbReference>
<evidence type="ECO:0000256" key="3">
    <source>
        <dbReference type="ARBA" id="ARBA00022525"/>
    </source>
</evidence>
<feature type="chain" id="PRO_5007589228" evidence="8">
    <location>
        <begin position="32"/>
        <end position="370"/>
    </location>
</feature>
<comment type="similarity">
    <text evidence="2">Belongs to the 'GDSL' lipolytic enzyme family.</text>
</comment>
<dbReference type="GO" id="GO:0005576">
    <property type="term" value="C:extracellular region"/>
    <property type="evidence" value="ECO:0007669"/>
    <property type="project" value="UniProtKB-SubCell"/>
</dbReference>
<keyword evidence="10" id="KW-1185">Reference proteome</keyword>
<dbReference type="InterPro" id="IPR036514">
    <property type="entry name" value="SGNH_hydro_sf"/>
</dbReference>
<accession>A0A151TNZ9</accession>
<dbReference type="PANTHER" id="PTHR45650:SF8">
    <property type="entry name" value="GDSL ESTERASE_LIPASE"/>
    <property type="match status" value="1"/>
</dbReference>
<dbReference type="OMA" id="QMLGTFN"/>
<proteinExistence type="inferred from homology"/>
<evidence type="ECO:0000256" key="7">
    <source>
        <dbReference type="ARBA" id="ARBA00023098"/>
    </source>
</evidence>
<keyword evidence="5" id="KW-0378">Hydrolase</keyword>
<evidence type="ECO:0000256" key="5">
    <source>
        <dbReference type="ARBA" id="ARBA00022801"/>
    </source>
</evidence>
<dbReference type="OrthoDB" id="1600564at2759"/>
<evidence type="ECO:0000256" key="6">
    <source>
        <dbReference type="ARBA" id="ARBA00022963"/>
    </source>
</evidence>
<dbReference type="Gramene" id="C.cajan_21777.t">
    <property type="protein sequence ID" value="C.cajan_21777.t"/>
    <property type="gene ID" value="C.cajan_21777"/>
</dbReference>
<sequence length="370" mass="40699">MRNKGGWNHGSTAAAMLALLLCLDGIAEVNSQTQKVPAMFAFGDSLLEVGNNNFLNTIARSNYYPYGIDFNGGSTGRFSNGRSLIDFFGAMLGVPSPPPFADPSTTGARILSGVNYASAASGILQESGRHYGDRYSLGQQVQNFENTLNQYRTMMNTTALNQFLAKSLTVVVTGNNDYINNYLLPGLYGTSYNYTTQQFGNLLADSLVRQVLTLHRLGLRKFFVGGIGPLGCIPNLRATLLAPAGRCVDFVNQMVGTFNERLRSMVDQLNKQYPDAIFAYGNTYRVLGDILNNPAAYSFNVVDRACCGIGRNRGQLTCLPLQFPCIVRNQYVFWDAFHPTESAIYVFAWRAVNGPPDDSYPINIQQMVNI</sequence>
<keyword evidence="6" id="KW-0442">Lipid degradation</keyword>
<dbReference type="InterPro" id="IPR001087">
    <property type="entry name" value="GDSL"/>
</dbReference>
<protein>
    <submittedName>
        <fullName evidence="9">GDSL esterase/lipase At1g71250 family</fullName>
    </submittedName>
</protein>
<dbReference type="CDD" id="cd01837">
    <property type="entry name" value="SGNH_plant_lipase_like"/>
    <property type="match status" value="1"/>
</dbReference>
<dbReference type="PANTHER" id="PTHR45650">
    <property type="entry name" value="GDSL-LIKE LIPASE/ACYLHYDROLASE-RELATED"/>
    <property type="match status" value="1"/>
</dbReference>
<evidence type="ECO:0000313" key="10">
    <source>
        <dbReference type="Proteomes" id="UP000075243"/>
    </source>
</evidence>
<gene>
    <name evidence="9" type="ORF">KK1_022420</name>
</gene>